<evidence type="ECO:0000256" key="3">
    <source>
        <dbReference type="ARBA" id="ARBA00023163"/>
    </source>
</evidence>
<dbReference type="CDD" id="cd00090">
    <property type="entry name" value="HTH_ARSR"/>
    <property type="match status" value="1"/>
</dbReference>
<proteinExistence type="predicted"/>
<keyword evidence="1" id="KW-0805">Transcription regulation</keyword>
<dbReference type="InterPro" id="IPR011991">
    <property type="entry name" value="ArsR-like_HTH"/>
</dbReference>
<dbReference type="SUPFAM" id="SSF46785">
    <property type="entry name" value="Winged helix' DNA-binding domain"/>
    <property type="match status" value="1"/>
</dbReference>
<keyword evidence="6" id="KW-1185">Reference proteome</keyword>
<sequence length="211" mass="23227">MIENEKAPAAKERRVLDAGALRALSHPLRVRIFDLLASEGPQTASTLADILGESSGATSYHLRALARHDLIREVEGERSGRERWWERPEGGVVYDSRAVEGSPAGEAALQVVMTETMRRRNDELMDYLGRGINKETPEWVDASSSMTSGIPMTAAQTTELVKKLEAIIDQASATYRGQKGEGVRRVSVRADVFPLTDRTNTDRTNTEESAS</sequence>
<comment type="caution">
    <text evidence="5">The sequence shown here is derived from an EMBL/GenBank/DDBJ whole genome shotgun (WGS) entry which is preliminary data.</text>
</comment>
<evidence type="ECO:0000313" key="6">
    <source>
        <dbReference type="Proteomes" id="UP001139289"/>
    </source>
</evidence>
<evidence type="ECO:0000259" key="4">
    <source>
        <dbReference type="SMART" id="SM00418"/>
    </source>
</evidence>
<dbReference type="PANTHER" id="PTHR33154">
    <property type="entry name" value="TRANSCRIPTIONAL REGULATOR, ARSR FAMILY"/>
    <property type="match status" value="1"/>
</dbReference>
<organism evidence="5 6">
    <name type="scientific">Microbacterium tenebrionis</name>
    <dbReference type="NCBI Taxonomy" id="2830665"/>
    <lineage>
        <taxon>Bacteria</taxon>
        <taxon>Bacillati</taxon>
        <taxon>Actinomycetota</taxon>
        <taxon>Actinomycetes</taxon>
        <taxon>Micrococcales</taxon>
        <taxon>Microbacteriaceae</taxon>
        <taxon>Microbacterium</taxon>
    </lineage>
</organism>
<evidence type="ECO:0000256" key="2">
    <source>
        <dbReference type="ARBA" id="ARBA00023125"/>
    </source>
</evidence>
<dbReference type="EMBL" id="JAGTTM010000003">
    <property type="protein sequence ID" value="MCC2029789.1"/>
    <property type="molecule type" value="Genomic_DNA"/>
</dbReference>
<dbReference type="InterPro" id="IPR036388">
    <property type="entry name" value="WH-like_DNA-bd_sf"/>
</dbReference>
<reference evidence="5" key="1">
    <citation type="submission" date="2021-04" db="EMBL/GenBank/DDBJ databases">
        <title>Microbacterium tenobrionis sp. nov. and Microbacterium allomyrinae sp. nov., isolated from larvae of Tenobrio molitor and Allomyrina dichotoma, respectively.</title>
        <authorList>
            <person name="Lee S.D."/>
        </authorList>
    </citation>
    <scope>NUCLEOTIDE SEQUENCE</scope>
    <source>
        <strain evidence="5">YMB-B2</strain>
    </source>
</reference>
<dbReference type="InterPro" id="IPR051081">
    <property type="entry name" value="HTH_MetalResp_TranReg"/>
</dbReference>
<keyword evidence="3" id="KW-0804">Transcription</keyword>
<dbReference type="RefSeq" id="WP_227530806.1">
    <property type="nucleotide sequence ID" value="NZ_JAGTTM010000003.1"/>
</dbReference>
<gene>
    <name evidence="5" type="ORF">KEC56_09700</name>
</gene>
<protein>
    <submittedName>
        <fullName evidence="5">Helix-turn-helix transcriptional regulator</fullName>
    </submittedName>
</protein>
<dbReference type="PANTHER" id="PTHR33154:SF15">
    <property type="entry name" value="REGULATORY PROTEIN ARSR"/>
    <property type="match status" value="1"/>
</dbReference>
<dbReference type="InterPro" id="IPR036390">
    <property type="entry name" value="WH_DNA-bd_sf"/>
</dbReference>
<dbReference type="GO" id="GO:0003700">
    <property type="term" value="F:DNA-binding transcription factor activity"/>
    <property type="evidence" value="ECO:0007669"/>
    <property type="project" value="InterPro"/>
</dbReference>
<keyword evidence="2" id="KW-0238">DNA-binding</keyword>
<dbReference type="Gene3D" id="1.10.10.10">
    <property type="entry name" value="Winged helix-like DNA-binding domain superfamily/Winged helix DNA-binding domain"/>
    <property type="match status" value="1"/>
</dbReference>
<name>A0A9X1S0G5_9MICO</name>
<dbReference type="GO" id="GO:0003677">
    <property type="term" value="F:DNA binding"/>
    <property type="evidence" value="ECO:0007669"/>
    <property type="project" value="UniProtKB-KW"/>
</dbReference>
<evidence type="ECO:0000313" key="5">
    <source>
        <dbReference type="EMBL" id="MCC2029789.1"/>
    </source>
</evidence>
<dbReference type="Pfam" id="PF12840">
    <property type="entry name" value="HTH_20"/>
    <property type="match status" value="1"/>
</dbReference>
<dbReference type="InterPro" id="IPR001845">
    <property type="entry name" value="HTH_ArsR_DNA-bd_dom"/>
</dbReference>
<dbReference type="SMART" id="SM00418">
    <property type="entry name" value="HTH_ARSR"/>
    <property type="match status" value="1"/>
</dbReference>
<accession>A0A9X1S0G5</accession>
<evidence type="ECO:0000256" key="1">
    <source>
        <dbReference type="ARBA" id="ARBA00023015"/>
    </source>
</evidence>
<dbReference type="AlphaFoldDB" id="A0A9X1S0G5"/>
<feature type="domain" description="HTH arsR-type" evidence="4">
    <location>
        <begin position="19"/>
        <end position="114"/>
    </location>
</feature>
<dbReference type="Proteomes" id="UP001139289">
    <property type="component" value="Unassembled WGS sequence"/>
</dbReference>